<dbReference type="Pfam" id="PF00676">
    <property type="entry name" value="E1_dh"/>
    <property type="match status" value="1"/>
</dbReference>
<dbReference type="PANTHER" id="PTHR11516:SF60">
    <property type="entry name" value="PYRUVATE DEHYDROGENASE E1 COMPONENT SUBUNIT ALPHA"/>
    <property type="match status" value="1"/>
</dbReference>
<protein>
    <submittedName>
        <fullName evidence="7">Pyruvate dehydrogenase E1 component subunit alpha</fullName>
    </submittedName>
</protein>
<keyword evidence="2" id="KW-0560">Oxidoreductase</keyword>
<keyword evidence="7" id="KW-0670">Pyruvate</keyword>
<dbReference type="InterPro" id="IPR050642">
    <property type="entry name" value="PDH_E1_Alpha_Subunit"/>
</dbReference>
<organism evidence="7 8">
    <name type="scientific">Iodidimonas muriae</name>
    <dbReference type="NCBI Taxonomy" id="261467"/>
    <lineage>
        <taxon>Bacteria</taxon>
        <taxon>Pseudomonadati</taxon>
        <taxon>Pseudomonadota</taxon>
        <taxon>Alphaproteobacteria</taxon>
        <taxon>Iodidimonadales</taxon>
        <taxon>Iodidimonadaceae</taxon>
        <taxon>Iodidimonas</taxon>
    </lineage>
</organism>
<evidence type="ECO:0000256" key="4">
    <source>
        <dbReference type="ARBA" id="ARBA00025211"/>
    </source>
</evidence>
<dbReference type="PANTHER" id="PTHR11516">
    <property type="entry name" value="PYRUVATE DEHYDROGENASE E1 COMPONENT, ALPHA SUBUNIT BACTERIAL AND ORGANELLAR"/>
    <property type="match status" value="1"/>
</dbReference>
<evidence type="ECO:0000259" key="6">
    <source>
        <dbReference type="Pfam" id="PF00676"/>
    </source>
</evidence>
<keyword evidence="8" id="KW-1185">Reference proteome</keyword>
<gene>
    <name evidence="7" type="primary">acoA</name>
    <name evidence="7" type="ORF">GCM10007972_12320</name>
</gene>
<proteinExistence type="predicted"/>
<comment type="function">
    <text evidence="4">The pyruvate dehydrogenase complex catalyzes the overall conversion of pyruvate to acetyl-CoA and CO(2). It contains multiple copies of three enzymatic components: pyruvate dehydrogenase (E1), dihydrolipoamide acetyltransferase (E2) and lipoamide dehydrogenase (E3).</text>
</comment>
<reference evidence="8" key="1">
    <citation type="journal article" date="2019" name="Int. J. Syst. Evol. Microbiol.">
        <title>The Global Catalogue of Microorganisms (GCM) 10K type strain sequencing project: providing services to taxonomists for standard genome sequencing and annotation.</title>
        <authorList>
            <consortium name="The Broad Institute Genomics Platform"/>
            <consortium name="The Broad Institute Genome Sequencing Center for Infectious Disease"/>
            <person name="Wu L."/>
            <person name="Ma J."/>
        </authorList>
    </citation>
    <scope>NUCLEOTIDE SEQUENCE [LARGE SCALE GENOMIC DNA]</scope>
    <source>
        <strain evidence="8">JCM 17843</strain>
    </source>
</reference>
<dbReference type="CDD" id="cd02000">
    <property type="entry name" value="TPP_E1_PDC_ADC_BCADC"/>
    <property type="match status" value="1"/>
</dbReference>
<dbReference type="SUPFAM" id="SSF52518">
    <property type="entry name" value="Thiamin diphosphate-binding fold (THDP-binding)"/>
    <property type="match status" value="1"/>
</dbReference>
<evidence type="ECO:0000313" key="7">
    <source>
        <dbReference type="EMBL" id="GGO10054.1"/>
    </source>
</evidence>
<evidence type="ECO:0000256" key="1">
    <source>
        <dbReference type="ARBA" id="ARBA00001964"/>
    </source>
</evidence>
<dbReference type="Gene3D" id="3.40.50.970">
    <property type="match status" value="1"/>
</dbReference>
<accession>A0ABQ2LC43</accession>
<dbReference type="Proteomes" id="UP000602381">
    <property type="component" value="Unassembled WGS sequence"/>
</dbReference>
<comment type="catalytic activity">
    <reaction evidence="5">
        <text>N(6)-[(R)-lipoyl]-L-lysyl-[protein] + pyruvate + H(+) = N(6)-[(R)-S(8)-acetyldihydrolipoyl]-L-lysyl-[protein] + CO2</text>
        <dbReference type="Rhea" id="RHEA:19189"/>
        <dbReference type="Rhea" id="RHEA-COMP:10474"/>
        <dbReference type="Rhea" id="RHEA-COMP:10478"/>
        <dbReference type="ChEBI" id="CHEBI:15361"/>
        <dbReference type="ChEBI" id="CHEBI:15378"/>
        <dbReference type="ChEBI" id="CHEBI:16526"/>
        <dbReference type="ChEBI" id="CHEBI:83099"/>
        <dbReference type="ChEBI" id="CHEBI:83111"/>
        <dbReference type="EC" id="1.2.4.1"/>
    </reaction>
</comment>
<dbReference type="RefSeq" id="WP_229773568.1">
    <property type="nucleotide sequence ID" value="NZ_BMOV01000003.1"/>
</dbReference>
<evidence type="ECO:0000256" key="3">
    <source>
        <dbReference type="ARBA" id="ARBA00023052"/>
    </source>
</evidence>
<evidence type="ECO:0000313" key="8">
    <source>
        <dbReference type="Proteomes" id="UP000602381"/>
    </source>
</evidence>
<evidence type="ECO:0000256" key="2">
    <source>
        <dbReference type="ARBA" id="ARBA00023002"/>
    </source>
</evidence>
<comment type="cofactor">
    <cofactor evidence="1">
        <name>thiamine diphosphate</name>
        <dbReference type="ChEBI" id="CHEBI:58937"/>
    </cofactor>
</comment>
<dbReference type="EMBL" id="BMOV01000003">
    <property type="protein sequence ID" value="GGO10054.1"/>
    <property type="molecule type" value="Genomic_DNA"/>
</dbReference>
<evidence type="ECO:0000256" key="5">
    <source>
        <dbReference type="ARBA" id="ARBA00051231"/>
    </source>
</evidence>
<keyword evidence="3" id="KW-0786">Thiamine pyrophosphate</keyword>
<dbReference type="InterPro" id="IPR029061">
    <property type="entry name" value="THDP-binding"/>
</dbReference>
<feature type="domain" description="Dehydrogenase E1 component" evidence="6">
    <location>
        <begin position="26"/>
        <end position="317"/>
    </location>
</feature>
<name>A0ABQ2LC43_9PROT</name>
<comment type="caution">
    <text evidence="7">The sequence shown here is derived from an EMBL/GenBank/DDBJ whole genome shotgun (WGS) entry which is preliminary data.</text>
</comment>
<sequence>MAKKTEKNNDDIGEDVRLALYRSQQEVRQLEKRAYDLFLQNLIKGTSHLCIGQEAIAAGFATAMKPGDWSFCTYRGHGHTLARGASMTGVLGELMGRECGLLAGKGGSMHLTDVEKGAMGSYAIIGAHLPIAMGAAWKAQYKKTGEVAVCFFGDGTTNIGAFHEALSMSATWKLPVVFVCENNLYMEYTSIGDVTPVEHPAADRAPAYGLPKIIVDGNDADAVYRAARTAFDLARAGGGPSLIEAKTYRHHGHSRADPGKYRPDDEVKAWMARDPIPFYRQRLLDFGVSEASITAIEEEVAAAVNVATEEAKASPPPSQDLILKDVWADGGWAWRN</sequence>
<dbReference type="InterPro" id="IPR001017">
    <property type="entry name" value="DH_E1"/>
</dbReference>